<dbReference type="Proteomes" id="UP000033695">
    <property type="component" value="Unassembled WGS sequence"/>
</dbReference>
<feature type="transmembrane region" description="Helical" evidence="6">
    <location>
        <begin position="80"/>
        <end position="100"/>
    </location>
</feature>
<feature type="transmembrane region" description="Helical" evidence="6">
    <location>
        <begin position="370"/>
        <end position="387"/>
    </location>
</feature>
<dbReference type="EMBL" id="JXBZ01000002">
    <property type="protein sequence ID" value="KJY51268.1"/>
    <property type="molecule type" value="Genomic_DNA"/>
</dbReference>
<keyword evidence="2" id="KW-1003">Cell membrane</keyword>
<evidence type="ECO:0000256" key="6">
    <source>
        <dbReference type="SAM" id="Phobius"/>
    </source>
</evidence>
<keyword evidence="8" id="KW-1185">Reference proteome</keyword>
<evidence type="ECO:0000256" key="1">
    <source>
        <dbReference type="ARBA" id="ARBA00004651"/>
    </source>
</evidence>
<organism evidence="7 8">
    <name type="scientific">Bombilactobacillus mellis</name>
    <dbReference type="NCBI Taxonomy" id="1218508"/>
    <lineage>
        <taxon>Bacteria</taxon>
        <taxon>Bacillati</taxon>
        <taxon>Bacillota</taxon>
        <taxon>Bacilli</taxon>
        <taxon>Lactobacillales</taxon>
        <taxon>Lactobacillaceae</taxon>
        <taxon>Bombilactobacillus</taxon>
    </lineage>
</organism>
<evidence type="ECO:0000313" key="7">
    <source>
        <dbReference type="EMBL" id="KJY51268.1"/>
    </source>
</evidence>
<dbReference type="Pfam" id="PF01943">
    <property type="entry name" value="Polysacc_synt"/>
    <property type="match status" value="1"/>
</dbReference>
<evidence type="ECO:0000256" key="5">
    <source>
        <dbReference type="ARBA" id="ARBA00023136"/>
    </source>
</evidence>
<dbReference type="PANTHER" id="PTHR30250">
    <property type="entry name" value="PST FAMILY PREDICTED COLANIC ACID TRANSPORTER"/>
    <property type="match status" value="1"/>
</dbReference>
<evidence type="ECO:0000256" key="4">
    <source>
        <dbReference type="ARBA" id="ARBA00022989"/>
    </source>
</evidence>
<dbReference type="InterPro" id="IPR050833">
    <property type="entry name" value="Poly_Biosynth_Transport"/>
</dbReference>
<feature type="transmembrane region" description="Helical" evidence="6">
    <location>
        <begin position="338"/>
        <end position="358"/>
    </location>
</feature>
<dbReference type="PATRIC" id="fig|1218508.4.peg.325"/>
<feature type="transmembrane region" description="Helical" evidence="6">
    <location>
        <begin position="434"/>
        <end position="453"/>
    </location>
</feature>
<feature type="transmembrane region" description="Helical" evidence="6">
    <location>
        <begin position="47"/>
        <end position="68"/>
    </location>
</feature>
<dbReference type="HOGENOM" id="CLU_022017_2_1_9"/>
<accession>A0A0F4KZ16</accession>
<name>A0A0F4KZ16_9LACO</name>
<keyword evidence="4 6" id="KW-1133">Transmembrane helix</keyword>
<sequence length="511" mass="56252">MSLFFAETWVLTISSLITKILSALYRIPLQNLVGNRGFFIYQQVYPLYGLCTAIALSGLPMFVSQVLAEDKVNQAQNQRHLLQGALVLGILGALLLKLAAPQIASGMGDPSLTPLVAVLSWFYLLAPLEAVLRGIYQSDLQMLPTAISQVSEQIIRVLIIIIAAICLSSRDYLMGTWAHAGAAIGAAGAIIILLGFHLPISAKPQPQLRKAGNSHLLRRFLSEGLLLSLFSGVLVLFQAIDSFTVFKALQAAFYQHAQELKGIYDRAQSLAQLAIVLAVSLATTILPQLSQSDQDKQAELKNITLHVALVLAASCAVGMAALMPQINTLFFKDAQQSWSLAVYVLAAFFIAYAIVINTLMQAQHQQQQNWLALLLAVISKWLLNRVLIPPLGIFGASSATLLASIILAVLLYFNSDQSLRQGLFKKHFLLKLSLVVLLLFIFVKIMSIFWRFFAPLSRLSALWEVSVTIICSVILVVILSYRWQLLTGQEWKILPGGQRILQKLGEKHALR</sequence>
<keyword evidence="3 6" id="KW-0812">Transmembrane</keyword>
<feature type="transmembrane region" description="Helical" evidence="6">
    <location>
        <begin position="269"/>
        <end position="286"/>
    </location>
</feature>
<dbReference type="PANTHER" id="PTHR30250:SF29">
    <property type="entry name" value="POLYSACCHARIDE BIOSYNTHESIS PROTEIN C-TERMINAL DOMAIN-CONTAINING PROTEIN"/>
    <property type="match status" value="1"/>
</dbReference>
<evidence type="ECO:0000256" key="2">
    <source>
        <dbReference type="ARBA" id="ARBA00022475"/>
    </source>
</evidence>
<evidence type="ECO:0000313" key="8">
    <source>
        <dbReference type="Proteomes" id="UP000033695"/>
    </source>
</evidence>
<feature type="transmembrane region" description="Helical" evidence="6">
    <location>
        <begin position="176"/>
        <end position="200"/>
    </location>
</feature>
<dbReference type="InterPro" id="IPR002797">
    <property type="entry name" value="Polysacc_synth"/>
</dbReference>
<reference evidence="7 8" key="1">
    <citation type="submission" date="2014-12" db="EMBL/GenBank/DDBJ databases">
        <title>Comparative genomics of the lactic acid bacteria isolated from the honey bee gut.</title>
        <authorList>
            <person name="Ellegaard K.M."/>
            <person name="Tamarit D."/>
            <person name="Javelind E."/>
            <person name="Olofsson T."/>
            <person name="Andersson S.G."/>
            <person name="Vasquez A."/>
        </authorList>
    </citation>
    <scope>NUCLEOTIDE SEQUENCE [LARGE SCALE GENOMIC DNA]</scope>
    <source>
        <strain evidence="7 8">Hon2</strain>
    </source>
</reference>
<keyword evidence="5 6" id="KW-0472">Membrane</keyword>
<comment type="caution">
    <text evidence="7">The sequence shown here is derived from an EMBL/GenBank/DDBJ whole genome shotgun (WGS) entry which is preliminary data.</text>
</comment>
<dbReference type="AlphaFoldDB" id="A0A0F4KZ16"/>
<feature type="transmembrane region" description="Helical" evidence="6">
    <location>
        <begin position="153"/>
        <end position="170"/>
    </location>
</feature>
<feature type="transmembrane region" description="Helical" evidence="6">
    <location>
        <begin position="112"/>
        <end position="132"/>
    </location>
</feature>
<dbReference type="STRING" id="1218508.JG29_03170"/>
<gene>
    <name evidence="7" type="ORF">JG29_03170</name>
</gene>
<feature type="transmembrane region" description="Helical" evidence="6">
    <location>
        <begin position="393"/>
        <end position="413"/>
    </location>
</feature>
<evidence type="ECO:0000256" key="3">
    <source>
        <dbReference type="ARBA" id="ARBA00022692"/>
    </source>
</evidence>
<feature type="transmembrane region" description="Helical" evidence="6">
    <location>
        <begin position="307"/>
        <end position="326"/>
    </location>
</feature>
<feature type="transmembrane region" description="Helical" evidence="6">
    <location>
        <begin position="220"/>
        <end position="240"/>
    </location>
</feature>
<proteinExistence type="predicted"/>
<comment type="subcellular location">
    <subcellularLocation>
        <location evidence="1">Cell membrane</location>
        <topology evidence="1">Multi-pass membrane protein</topology>
    </subcellularLocation>
</comment>
<feature type="transmembrane region" description="Helical" evidence="6">
    <location>
        <begin position="465"/>
        <end position="483"/>
    </location>
</feature>
<protein>
    <submittedName>
        <fullName evidence="7">Uncharacterized protein</fullName>
    </submittedName>
</protein>
<dbReference type="GO" id="GO:0005886">
    <property type="term" value="C:plasma membrane"/>
    <property type="evidence" value="ECO:0007669"/>
    <property type="project" value="UniProtKB-SubCell"/>
</dbReference>